<feature type="transmembrane region" description="Helical" evidence="7">
    <location>
        <begin position="343"/>
        <end position="363"/>
    </location>
</feature>
<keyword evidence="3" id="KW-0106">Calcium</keyword>
<dbReference type="PROSITE" id="PS00018">
    <property type="entry name" value="EF_HAND_1"/>
    <property type="match status" value="1"/>
</dbReference>
<evidence type="ECO:0000256" key="6">
    <source>
        <dbReference type="SAM" id="MobiDB-lite"/>
    </source>
</evidence>
<dbReference type="PANTHER" id="PTHR31323">
    <property type="entry name" value="MECHANOSENSITIVE ION CHANNEL PROTEIN MSY2"/>
    <property type="match status" value="1"/>
</dbReference>
<sequence length="834" mass="94915">MPPKKGKSVRIAADDEHIPDTTYTDTFPLVLPPPPPPSAAVTTTGHMNKKNDDQQPFYSIEMQQEDNFFYDNTNKPLHDSWSSKSTLNPQNPFEQNIVLSRQNTLTDEPTDIHMEETAKMIHDLEVDEEKQEDQEDKLLESEKSSTVISDKTEIMTKETITPTAASEEPDSDREFDWNDDPDQVKPKRRKTARERFTAAMKNPCCWHYLSPIIKRIIIAILGSCIFIVIAVVIYATLPEPTEAQLADPNFTNVRSNVQCWMYWAAFMWHIFWITTFMLDMVPSIVSLWTKLFKGRRSEKVKSYMEYYMSLKGNFCLLLLAAWNLGSWSFLIQVPFDSISRHSYSAVITKVYGCLLAAAGLYFIQKTVIQIIAVKFHRTAFAERLQENKQSLKILDTLSKSEKKSRPGSGAAGGFSSNNLRKRRSPLNHKHDTQPHWEHSASSHDDGVGAVRPMTLHDEPVPEQLSSFTQFKKSVSSFVLAEKPSATTGRVDKNKMDINSDDYAKKVAKKLFYALAYPEGYYGQEEDNKKCLDVFAFTPYFKDREAAAEAFKVFDKDGNGDLTRREFRDTVVHIYRERKGLAQSIRDTSQALGKIDTLLLIITCLISLVICLAIFNVDFWSALVPFGTLMAACTFIFGSSAEGLFTGIMFQFVTHPYDSGDLVQIDTTYMTVENIGILGTVFIAGDGTKLYAPTSVLQTKIIYNVRRSGGMGESLTFNIDFRTENDLILVLRERLLEWVQSQSRDFGPGFDLRVTDIKDMNQVILTIWLPHKGNWVDLGKRFQRKTRFMLALKAILTDLDIRYELPAQRITSSGLNDSNNPFSQTIRPQNFSDRQ</sequence>
<protein>
    <submittedName>
        <fullName evidence="9">Calcium channel</fullName>
    </submittedName>
</protein>
<dbReference type="PROSITE" id="PS50222">
    <property type="entry name" value="EF_HAND_2"/>
    <property type="match status" value="1"/>
</dbReference>
<dbReference type="Gene3D" id="1.10.238.10">
    <property type="entry name" value="EF-hand"/>
    <property type="match status" value="1"/>
</dbReference>
<dbReference type="AlphaFoldDB" id="A0A0C9LW96"/>
<comment type="subcellular location">
    <subcellularLocation>
        <location evidence="1">Membrane</location>
    </subcellularLocation>
</comment>
<feature type="transmembrane region" description="Helical" evidence="7">
    <location>
        <begin position="260"/>
        <end position="289"/>
    </location>
</feature>
<keyword evidence="5 7" id="KW-0472">Membrane</keyword>
<dbReference type="GO" id="GO:0005262">
    <property type="term" value="F:calcium channel activity"/>
    <property type="evidence" value="ECO:0007669"/>
    <property type="project" value="TreeGrafter"/>
</dbReference>
<keyword evidence="2 7" id="KW-0812">Transmembrane</keyword>
<dbReference type="SUPFAM" id="SSF50182">
    <property type="entry name" value="Sm-like ribonucleoproteins"/>
    <property type="match status" value="1"/>
</dbReference>
<evidence type="ECO:0000313" key="10">
    <source>
        <dbReference type="Proteomes" id="UP000053815"/>
    </source>
</evidence>
<proteinExistence type="predicted"/>
<dbReference type="Gene3D" id="2.30.30.60">
    <property type="match status" value="1"/>
</dbReference>
<dbReference type="InterPro" id="IPR023408">
    <property type="entry name" value="MscS_beta-dom_sf"/>
</dbReference>
<dbReference type="GO" id="GO:0016020">
    <property type="term" value="C:membrane"/>
    <property type="evidence" value="ECO:0007669"/>
    <property type="project" value="UniProtKB-SubCell"/>
</dbReference>
<evidence type="ECO:0000256" key="1">
    <source>
        <dbReference type="ARBA" id="ARBA00004370"/>
    </source>
</evidence>
<dbReference type="InterPro" id="IPR058650">
    <property type="entry name" value="Msy1/2-like"/>
</dbReference>
<reference evidence="9" key="1">
    <citation type="submission" date="2014-09" db="EMBL/GenBank/DDBJ databases">
        <title>Draft genome sequence of an oleaginous Mucoromycotina fungus Mucor ambiguus NBRC6742.</title>
        <authorList>
            <person name="Takeda I."/>
            <person name="Yamane N."/>
            <person name="Morita T."/>
            <person name="Tamano K."/>
            <person name="Machida M."/>
            <person name="Baker S."/>
            <person name="Koike H."/>
        </authorList>
    </citation>
    <scope>NUCLEOTIDE SEQUENCE</scope>
    <source>
        <strain evidence="9">NBRC 6742</strain>
    </source>
</reference>
<dbReference type="Proteomes" id="UP000053815">
    <property type="component" value="Unassembled WGS sequence"/>
</dbReference>
<evidence type="ECO:0000256" key="2">
    <source>
        <dbReference type="ARBA" id="ARBA00022692"/>
    </source>
</evidence>
<dbReference type="GO" id="GO:0006874">
    <property type="term" value="P:intracellular calcium ion homeostasis"/>
    <property type="evidence" value="ECO:0007669"/>
    <property type="project" value="TreeGrafter"/>
</dbReference>
<dbReference type="GO" id="GO:0005509">
    <property type="term" value="F:calcium ion binding"/>
    <property type="evidence" value="ECO:0007669"/>
    <property type="project" value="InterPro"/>
</dbReference>
<feature type="domain" description="EF-hand" evidence="8">
    <location>
        <begin position="541"/>
        <end position="576"/>
    </location>
</feature>
<feature type="transmembrane region" description="Helical" evidence="7">
    <location>
        <begin position="597"/>
        <end position="616"/>
    </location>
</feature>
<dbReference type="InterPro" id="IPR002048">
    <property type="entry name" value="EF_hand_dom"/>
</dbReference>
<feature type="transmembrane region" description="Helical" evidence="7">
    <location>
        <begin position="216"/>
        <end position="237"/>
    </location>
</feature>
<name>A0A0C9LW96_9FUNG</name>
<evidence type="ECO:0000259" key="8">
    <source>
        <dbReference type="PROSITE" id="PS50222"/>
    </source>
</evidence>
<dbReference type="PANTHER" id="PTHR31323:SF1">
    <property type="entry name" value="MECHANOSENSITIVE ION CHANNEL PROTEIN"/>
    <property type="match status" value="1"/>
</dbReference>
<dbReference type="InterPro" id="IPR010920">
    <property type="entry name" value="LSM_dom_sf"/>
</dbReference>
<dbReference type="Pfam" id="PF25886">
    <property type="entry name" value="Msy1"/>
    <property type="match status" value="1"/>
</dbReference>
<feature type="region of interest" description="Disordered" evidence="6">
    <location>
        <begin position="397"/>
        <end position="453"/>
    </location>
</feature>
<organism evidence="9">
    <name type="scientific">Mucor ambiguus</name>
    <dbReference type="NCBI Taxonomy" id="91626"/>
    <lineage>
        <taxon>Eukaryota</taxon>
        <taxon>Fungi</taxon>
        <taxon>Fungi incertae sedis</taxon>
        <taxon>Mucoromycota</taxon>
        <taxon>Mucoromycotina</taxon>
        <taxon>Mucoromycetes</taxon>
        <taxon>Mucorales</taxon>
        <taxon>Mucorineae</taxon>
        <taxon>Mucoraceae</taxon>
        <taxon>Mucor</taxon>
    </lineage>
</organism>
<evidence type="ECO:0000256" key="4">
    <source>
        <dbReference type="ARBA" id="ARBA00022989"/>
    </source>
</evidence>
<dbReference type="SUPFAM" id="SSF47473">
    <property type="entry name" value="EF-hand"/>
    <property type="match status" value="1"/>
</dbReference>
<evidence type="ECO:0000256" key="5">
    <source>
        <dbReference type="ARBA" id="ARBA00023136"/>
    </source>
</evidence>
<evidence type="ECO:0000256" key="7">
    <source>
        <dbReference type="SAM" id="Phobius"/>
    </source>
</evidence>
<feature type="region of interest" description="Disordered" evidence="6">
    <location>
        <begin position="1"/>
        <end position="53"/>
    </location>
</feature>
<keyword evidence="4 7" id="KW-1133">Transmembrane helix</keyword>
<feature type="compositionally biased region" description="Basic and acidic residues" evidence="6">
    <location>
        <begin position="428"/>
        <end position="446"/>
    </location>
</feature>
<accession>A0A0C9LW96</accession>
<dbReference type="OrthoDB" id="544685at2759"/>
<feature type="compositionally biased region" description="Acidic residues" evidence="6">
    <location>
        <begin position="167"/>
        <end position="181"/>
    </location>
</feature>
<dbReference type="InterPro" id="IPR006685">
    <property type="entry name" value="MscS_channel_2nd"/>
</dbReference>
<gene>
    <name evidence="9" type="ORF">MAM1_0191c07647</name>
</gene>
<keyword evidence="10" id="KW-1185">Reference proteome</keyword>
<feature type="transmembrane region" description="Helical" evidence="7">
    <location>
        <begin position="310"/>
        <end position="331"/>
    </location>
</feature>
<dbReference type="EMBL" id="DF836480">
    <property type="protein sequence ID" value="GAN08140.1"/>
    <property type="molecule type" value="Genomic_DNA"/>
</dbReference>
<evidence type="ECO:0000256" key="3">
    <source>
        <dbReference type="ARBA" id="ARBA00022837"/>
    </source>
</evidence>
<evidence type="ECO:0000313" key="9">
    <source>
        <dbReference type="EMBL" id="GAN08140.1"/>
    </source>
</evidence>
<dbReference type="InterPro" id="IPR011992">
    <property type="entry name" value="EF-hand-dom_pair"/>
</dbReference>
<dbReference type="Pfam" id="PF00924">
    <property type="entry name" value="MS_channel_2nd"/>
    <property type="match status" value="1"/>
</dbReference>
<feature type="region of interest" description="Disordered" evidence="6">
    <location>
        <begin position="813"/>
        <end position="834"/>
    </location>
</feature>
<feature type="region of interest" description="Disordered" evidence="6">
    <location>
        <begin position="156"/>
        <end position="189"/>
    </location>
</feature>
<dbReference type="InterPro" id="IPR018247">
    <property type="entry name" value="EF_Hand_1_Ca_BS"/>
</dbReference>